<keyword evidence="2" id="KW-0732">Signal</keyword>
<evidence type="ECO:0000256" key="1">
    <source>
        <dbReference type="SAM" id="MobiDB-lite"/>
    </source>
</evidence>
<proteinExistence type="predicted"/>
<feature type="signal peptide" evidence="2">
    <location>
        <begin position="1"/>
        <end position="37"/>
    </location>
</feature>
<reference evidence="3" key="2">
    <citation type="submission" date="2020-07" db="EMBL/GenBank/DDBJ databases">
        <authorList>
            <person name="Vera ALvarez R."/>
            <person name="Arias-Moreno D.M."/>
            <person name="Jimenez-Jacinto V."/>
            <person name="Jimenez-Bremont J.F."/>
            <person name="Swaminathan K."/>
            <person name="Moose S.P."/>
            <person name="Guerrero-Gonzalez M.L."/>
            <person name="Marino-Ramirez L."/>
            <person name="Landsman D."/>
            <person name="Rodriguez-Kessler M."/>
            <person name="Delgado-Sanchez P."/>
        </authorList>
    </citation>
    <scope>NUCLEOTIDE SEQUENCE</scope>
    <source>
        <tissue evidence="3">Cladode</tissue>
    </source>
</reference>
<protein>
    <submittedName>
        <fullName evidence="3">Uncharacterized protein</fullName>
    </submittedName>
</protein>
<name>A0A7C8Z397_OPUST</name>
<reference evidence="3" key="1">
    <citation type="journal article" date="2013" name="J. Plant Res.">
        <title>Effect of fungi and light on seed germination of three Opuntia species from semiarid lands of central Mexico.</title>
        <authorList>
            <person name="Delgado-Sanchez P."/>
            <person name="Jimenez-Bremont J.F."/>
            <person name="Guerrero-Gonzalez Mde L."/>
            <person name="Flores J."/>
        </authorList>
    </citation>
    <scope>NUCLEOTIDE SEQUENCE</scope>
    <source>
        <tissue evidence="3">Cladode</tissue>
    </source>
</reference>
<sequence>MKVKMSRRRRRALSVQLKGLLLCFSLLCLSISAKCEGFRSTHLHDDDDMFKFNPKQHRFPSTSRNSAHFFLGFFPKRQFPVPASAPSRKHNDLGLQNWRSP</sequence>
<dbReference type="EMBL" id="GISG01086507">
    <property type="protein sequence ID" value="MBA4633338.1"/>
    <property type="molecule type" value="Transcribed_RNA"/>
</dbReference>
<accession>A0A7C8Z397</accession>
<organism evidence="3">
    <name type="scientific">Opuntia streptacantha</name>
    <name type="common">Prickly pear cactus</name>
    <name type="synonym">Opuntia cardona</name>
    <dbReference type="NCBI Taxonomy" id="393608"/>
    <lineage>
        <taxon>Eukaryota</taxon>
        <taxon>Viridiplantae</taxon>
        <taxon>Streptophyta</taxon>
        <taxon>Embryophyta</taxon>
        <taxon>Tracheophyta</taxon>
        <taxon>Spermatophyta</taxon>
        <taxon>Magnoliopsida</taxon>
        <taxon>eudicotyledons</taxon>
        <taxon>Gunneridae</taxon>
        <taxon>Pentapetalae</taxon>
        <taxon>Caryophyllales</taxon>
        <taxon>Cactineae</taxon>
        <taxon>Cactaceae</taxon>
        <taxon>Opuntioideae</taxon>
        <taxon>Opuntia</taxon>
    </lineage>
</organism>
<evidence type="ECO:0000313" key="3">
    <source>
        <dbReference type="EMBL" id="MBA4633338.1"/>
    </source>
</evidence>
<feature type="chain" id="PRO_5027931086" evidence="2">
    <location>
        <begin position="38"/>
        <end position="101"/>
    </location>
</feature>
<feature type="region of interest" description="Disordered" evidence="1">
    <location>
        <begin position="82"/>
        <end position="101"/>
    </location>
</feature>
<dbReference type="AlphaFoldDB" id="A0A7C8Z397"/>
<evidence type="ECO:0000256" key="2">
    <source>
        <dbReference type="SAM" id="SignalP"/>
    </source>
</evidence>